<keyword evidence="2" id="KW-0813">Transport</keyword>
<dbReference type="GO" id="GO:0006865">
    <property type="term" value="P:amino acid transport"/>
    <property type="evidence" value="ECO:0007669"/>
    <property type="project" value="UniProtKB-KW"/>
</dbReference>
<dbReference type="Proteomes" id="UP001205105">
    <property type="component" value="Unassembled WGS sequence"/>
</dbReference>
<dbReference type="Pfam" id="PF00194">
    <property type="entry name" value="Carb_anhydrase"/>
    <property type="match status" value="1"/>
</dbReference>
<protein>
    <recommendedName>
        <fullName evidence="8">Alpha-carbonic anhydrase domain-containing protein</fullName>
    </recommendedName>
</protein>
<gene>
    <name evidence="9" type="ORF">COHA_002667</name>
</gene>
<dbReference type="InterPro" id="IPR036398">
    <property type="entry name" value="CA_dom_sf"/>
</dbReference>
<dbReference type="CDD" id="cd03124">
    <property type="entry name" value="alpha_CA_prokaryotic_like"/>
    <property type="match status" value="1"/>
</dbReference>
<keyword evidence="3 7" id="KW-0812">Transmembrane</keyword>
<name>A0AAD5H497_9CHLO</name>
<dbReference type="PANTHER" id="PTHR48017">
    <property type="entry name" value="OS05G0424000 PROTEIN-RELATED"/>
    <property type="match status" value="1"/>
</dbReference>
<evidence type="ECO:0000256" key="5">
    <source>
        <dbReference type="ARBA" id="ARBA00022989"/>
    </source>
</evidence>
<dbReference type="InterPro" id="IPR001148">
    <property type="entry name" value="CA_dom"/>
</dbReference>
<feature type="transmembrane region" description="Helical" evidence="7">
    <location>
        <begin position="129"/>
        <end position="146"/>
    </location>
</feature>
<feature type="transmembrane region" description="Helical" evidence="7">
    <location>
        <begin position="371"/>
        <end position="394"/>
    </location>
</feature>
<dbReference type="SUPFAM" id="SSF51069">
    <property type="entry name" value="Carbonic anhydrase"/>
    <property type="match status" value="1"/>
</dbReference>
<feature type="transmembrane region" description="Helical" evidence="7">
    <location>
        <begin position="260"/>
        <end position="280"/>
    </location>
</feature>
<keyword evidence="5 7" id="KW-1133">Transmembrane helix</keyword>
<evidence type="ECO:0000259" key="8">
    <source>
        <dbReference type="PROSITE" id="PS51144"/>
    </source>
</evidence>
<dbReference type="Pfam" id="PF01490">
    <property type="entry name" value="Aa_trans"/>
    <property type="match status" value="1"/>
</dbReference>
<feature type="transmembrane region" description="Helical" evidence="7">
    <location>
        <begin position="300"/>
        <end position="320"/>
    </location>
</feature>
<accession>A0AAD5H497</accession>
<comment type="subcellular location">
    <subcellularLocation>
        <location evidence="1">Membrane</location>
    </subcellularLocation>
</comment>
<dbReference type="InterPro" id="IPR041891">
    <property type="entry name" value="Alpha_CA_prokaryot-like"/>
</dbReference>
<keyword evidence="6 7" id="KW-0472">Membrane</keyword>
<dbReference type="AlphaFoldDB" id="A0AAD5H497"/>
<keyword evidence="10" id="KW-1185">Reference proteome</keyword>
<feature type="transmembrane region" description="Helical" evidence="7">
    <location>
        <begin position="152"/>
        <end position="173"/>
    </location>
</feature>
<feature type="transmembrane region" description="Helical" evidence="7">
    <location>
        <begin position="204"/>
        <end position="230"/>
    </location>
</feature>
<proteinExistence type="predicted"/>
<evidence type="ECO:0000256" key="4">
    <source>
        <dbReference type="ARBA" id="ARBA00022970"/>
    </source>
</evidence>
<evidence type="ECO:0000256" key="1">
    <source>
        <dbReference type="ARBA" id="ARBA00004370"/>
    </source>
</evidence>
<dbReference type="Gene3D" id="3.10.200.10">
    <property type="entry name" value="Alpha carbonic anhydrase"/>
    <property type="match status" value="1"/>
</dbReference>
<feature type="domain" description="Alpha-carbonic anhydrase" evidence="8">
    <location>
        <begin position="390"/>
        <end position="622"/>
    </location>
</feature>
<dbReference type="PROSITE" id="PS51144">
    <property type="entry name" value="ALPHA_CA_2"/>
    <property type="match status" value="1"/>
</dbReference>
<comment type="caution">
    <text evidence="9">The sequence shown here is derived from an EMBL/GenBank/DDBJ whole genome shotgun (WGS) entry which is preliminary data.</text>
</comment>
<evidence type="ECO:0000313" key="10">
    <source>
        <dbReference type="Proteomes" id="UP001205105"/>
    </source>
</evidence>
<evidence type="ECO:0000256" key="7">
    <source>
        <dbReference type="SAM" id="Phobius"/>
    </source>
</evidence>
<dbReference type="EMBL" id="JADXDR010000036">
    <property type="protein sequence ID" value="KAI7843769.1"/>
    <property type="molecule type" value="Genomic_DNA"/>
</dbReference>
<keyword evidence="4" id="KW-0029">Amino-acid transport</keyword>
<evidence type="ECO:0000256" key="2">
    <source>
        <dbReference type="ARBA" id="ARBA00022448"/>
    </source>
</evidence>
<dbReference type="GO" id="GO:0016020">
    <property type="term" value="C:membrane"/>
    <property type="evidence" value="ECO:0007669"/>
    <property type="project" value="UniProtKB-SubCell"/>
</dbReference>
<dbReference type="SMART" id="SM01057">
    <property type="entry name" value="Carb_anhydrase"/>
    <property type="match status" value="1"/>
</dbReference>
<dbReference type="InterPro" id="IPR013057">
    <property type="entry name" value="AA_transpt_TM"/>
</dbReference>
<sequence length="623" mass="69108">MAPDPAMLQRQSFLSRVSQRVGQELVEPPQQPEPVGTGRIVRVSAIDVAGREVELGERPSMTCKRNRTYTDAVYAVFGRWGFHAIGWIQHVNLVLTALAYTITGAQSLQTVARSICDQHGVMDGCFDRFWKWALIFAAVQFILIQLPNLNYFWWASVIGALMSFIYSTVAFGISVGNASPPQGSVGGIQFEERKDKASVTATKCVTGLVTCHLPALFCSLFAFSFSMILIEIQDTLKSPKGSGKEDTKGPVKPMKRAVNISVGIMTSFYLAIAVSGYAALGQDTPYNILTGFTGDQVPFWVIDFANVCVLVHMIPAYQVYSQPFLCFAEHHLTHWRRWPAWFKARRGGFIGAVGFWPMWIRVYKPERGYKLFLRSINVICFIITLATVIGSVGYSCLTGPNTWGGTCATQGFQSPIAINYDERFPPAGDPGLDILYPRFPRYIKEGVTVSMPEGVDYYLRGQRHRLLQFHFHTPSEHTLDGRHLAMEAHLVHKNLETGNLAVLGVFIEAGEGWMPHPVIAEAMRSAPRAAGVETPLQRAISLRTLLPNAREADGRRPYVNYSGSLTTPPCSTGVDWYVFLDPLQVDAEQIVDFMYYAGSGARPGVNARPPQPIGDRSLKYFAA</sequence>
<organism evidence="9 10">
    <name type="scientific">Chlorella ohadii</name>
    <dbReference type="NCBI Taxonomy" id="2649997"/>
    <lineage>
        <taxon>Eukaryota</taxon>
        <taxon>Viridiplantae</taxon>
        <taxon>Chlorophyta</taxon>
        <taxon>core chlorophytes</taxon>
        <taxon>Trebouxiophyceae</taxon>
        <taxon>Chlorellales</taxon>
        <taxon>Chlorellaceae</taxon>
        <taxon>Chlorella clade</taxon>
        <taxon>Chlorella</taxon>
    </lineage>
</organism>
<evidence type="ECO:0000313" key="9">
    <source>
        <dbReference type="EMBL" id="KAI7843769.1"/>
    </source>
</evidence>
<evidence type="ECO:0000256" key="6">
    <source>
        <dbReference type="ARBA" id="ARBA00023136"/>
    </source>
</evidence>
<evidence type="ECO:0000256" key="3">
    <source>
        <dbReference type="ARBA" id="ARBA00022692"/>
    </source>
</evidence>
<reference evidence="9" key="1">
    <citation type="submission" date="2020-11" db="EMBL/GenBank/DDBJ databases">
        <title>Chlorella ohadii genome sequencing and assembly.</title>
        <authorList>
            <person name="Murik O."/>
            <person name="Treves H."/>
            <person name="Kedem I."/>
            <person name="Shotland Y."/>
            <person name="Kaplan A."/>
        </authorList>
    </citation>
    <scope>NUCLEOTIDE SEQUENCE</scope>
    <source>
        <strain evidence="9">1</strain>
    </source>
</reference>